<dbReference type="EMBL" id="HBER01016784">
    <property type="protein sequence ID" value="CAD8533235.1"/>
    <property type="molecule type" value="Transcribed_RNA"/>
</dbReference>
<dbReference type="AlphaFoldDB" id="A0A7S0NTP1"/>
<dbReference type="Pfam" id="PF03381">
    <property type="entry name" value="CDC50"/>
    <property type="match status" value="2"/>
</dbReference>
<comment type="subcellular location">
    <subcellularLocation>
        <location evidence="1">Membrane</location>
        <topology evidence="1">Multi-pass membrane protein</topology>
    </subcellularLocation>
</comment>
<reference evidence="8" key="1">
    <citation type="submission" date="2021-01" db="EMBL/GenBank/DDBJ databases">
        <authorList>
            <person name="Corre E."/>
            <person name="Pelletier E."/>
            <person name="Niang G."/>
            <person name="Scheremetjew M."/>
            <person name="Finn R."/>
            <person name="Kale V."/>
            <person name="Holt S."/>
            <person name="Cochrane G."/>
            <person name="Meng A."/>
            <person name="Brown T."/>
            <person name="Cohen L."/>
        </authorList>
    </citation>
    <scope>NUCLEOTIDE SEQUENCE</scope>
    <source>
        <strain evidence="8">RCC1130</strain>
    </source>
</reference>
<keyword evidence="4 7" id="KW-1133">Transmembrane helix</keyword>
<dbReference type="PIRSF" id="PIRSF015840">
    <property type="entry name" value="DUF284_TM_euk"/>
    <property type="match status" value="1"/>
</dbReference>
<accession>A0A7S0NTP1</accession>
<dbReference type="PANTHER" id="PTHR10926">
    <property type="entry name" value="CELL CYCLE CONTROL PROTEIN 50"/>
    <property type="match status" value="1"/>
</dbReference>
<evidence type="ECO:0000256" key="1">
    <source>
        <dbReference type="ARBA" id="ARBA00004141"/>
    </source>
</evidence>
<feature type="transmembrane region" description="Helical" evidence="7">
    <location>
        <begin position="388"/>
        <end position="409"/>
    </location>
</feature>
<evidence type="ECO:0000256" key="6">
    <source>
        <dbReference type="PIRNR" id="PIRNR015840"/>
    </source>
</evidence>
<evidence type="ECO:0008006" key="9">
    <source>
        <dbReference type="Google" id="ProtNLM"/>
    </source>
</evidence>
<organism evidence="8">
    <name type="scientific">Calcidiscus leptoporus</name>
    <dbReference type="NCBI Taxonomy" id="127549"/>
    <lineage>
        <taxon>Eukaryota</taxon>
        <taxon>Haptista</taxon>
        <taxon>Haptophyta</taxon>
        <taxon>Prymnesiophyceae</taxon>
        <taxon>Coccolithales</taxon>
        <taxon>Calcidiscaceae</taxon>
        <taxon>Calcidiscus</taxon>
    </lineage>
</organism>
<evidence type="ECO:0000313" key="8">
    <source>
        <dbReference type="EMBL" id="CAD8533235.1"/>
    </source>
</evidence>
<evidence type="ECO:0000256" key="3">
    <source>
        <dbReference type="ARBA" id="ARBA00022692"/>
    </source>
</evidence>
<feature type="transmembrane region" description="Helical" evidence="7">
    <location>
        <begin position="35"/>
        <end position="56"/>
    </location>
</feature>
<proteinExistence type="inferred from homology"/>
<evidence type="ECO:0000256" key="4">
    <source>
        <dbReference type="ARBA" id="ARBA00022989"/>
    </source>
</evidence>
<keyword evidence="3 7" id="KW-0812">Transmembrane</keyword>
<dbReference type="PANTHER" id="PTHR10926:SF0">
    <property type="entry name" value="CDC50, ISOFORM A"/>
    <property type="match status" value="1"/>
</dbReference>
<comment type="similarity">
    <text evidence="2 6">Belongs to the CDC50/LEM3 family.</text>
</comment>
<dbReference type="InterPro" id="IPR005045">
    <property type="entry name" value="CDC50/LEM3_fam"/>
</dbReference>
<sequence length="431" mass="47539">MAGKAENEEKSKRPADTAFKQQNLKAWRPILTPKTVILTFFIVGILFVPIGAAVLVTSSNIVEIESSNYVKAKSDGGCCIANCDSVTSGTGSPNDRVDLNPCFIDIEITEDMEPPTYMYYKLTQFYQNHRMYVKSRDDAQLSGTSGLTPDDTEEYCRVGTDSFVGWAASQDSGDPDTSNISNVVSPCGLIAYSYFNDSFRLIEVDKNGSQISVPKQTSEDISWKSDRDVKFKNAGDGSTGNNFLGFQYEKITNGNCERLPNFTIPSPSERDACLRAKNDSAMDPGWCFPGSGYCMEDEHFIVWMRTAGLPTFRKLYAKIDTKLEKDSHYRVQIWNGYSNDPVWLESQGVGCSGTDASCNGTLYPVHTFHGDKYVVLSTTAWIGGKNQFLGIAYVVVGAICLALALAFFIKDRVSPRDFTGKPHANKGGDDK</sequence>
<evidence type="ECO:0000256" key="2">
    <source>
        <dbReference type="ARBA" id="ARBA00009457"/>
    </source>
</evidence>
<name>A0A7S0NTP1_9EUKA</name>
<dbReference type="GO" id="GO:0005794">
    <property type="term" value="C:Golgi apparatus"/>
    <property type="evidence" value="ECO:0007669"/>
    <property type="project" value="TreeGrafter"/>
</dbReference>
<evidence type="ECO:0000256" key="7">
    <source>
        <dbReference type="SAM" id="Phobius"/>
    </source>
</evidence>
<dbReference type="GO" id="GO:0005886">
    <property type="term" value="C:plasma membrane"/>
    <property type="evidence" value="ECO:0007669"/>
    <property type="project" value="TreeGrafter"/>
</dbReference>
<keyword evidence="5 6" id="KW-0472">Membrane</keyword>
<gene>
    <name evidence="8" type="ORF">CLEP1334_LOCUS8490</name>
</gene>
<dbReference type="GO" id="GO:0005783">
    <property type="term" value="C:endoplasmic reticulum"/>
    <property type="evidence" value="ECO:0007669"/>
    <property type="project" value="TreeGrafter"/>
</dbReference>
<evidence type="ECO:0000256" key="5">
    <source>
        <dbReference type="ARBA" id="ARBA00023136"/>
    </source>
</evidence>
<protein>
    <recommendedName>
        <fullName evidence="9">ALA-interacting subunit</fullName>
    </recommendedName>
</protein>